<dbReference type="Proteomes" id="UP000737391">
    <property type="component" value="Unassembled WGS sequence"/>
</dbReference>
<evidence type="ECO:0000313" key="2">
    <source>
        <dbReference type="Proteomes" id="UP000737391"/>
    </source>
</evidence>
<accession>A0A9P5EB25</accession>
<keyword evidence="2" id="KW-1185">Reference proteome</keyword>
<gene>
    <name evidence="1" type="ORF">FAGAP_9837</name>
</gene>
<organism evidence="1 2">
    <name type="scientific">Fusarium agapanthi</name>
    <dbReference type="NCBI Taxonomy" id="1803897"/>
    <lineage>
        <taxon>Eukaryota</taxon>
        <taxon>Fungi</taxon>
        <taxon>Dikarya</taxon>
        <taxon>Ascomycota</taxon>
        <taxon>Pezizomycotina</taxon>
        <taxon>Sordariomycetes</taxon>
        <taxon>Hypocreomycetidae</taxon>
        <taxon>Hypocreales</taxon>
        <taxon>Nectriaceae</taxon>
        <taxon>Fusarium</taxon>
        <taxon>Fusarium fujikuroi species complex</taxon>
    </lineage>
</organism>
<protein>
    <submittedName>
        <fullName evidence="1">Uncharacterized protein</fullName>
    </submittedName>
</protein>
<evidence type="ECO:0000313" key="1">
    <source>
        <dbReference type="EMBL" id="KAF4494032.1"/>
    </source>
</evidence>
<dbReference type="EMBL" id="LUFC02000818">
    <property type="protein sequence ID" value="KAF4494032.1"/>
    <property type="molecule type" value="Genomic_DNA"/>
</dbReference>
<name>A0A9P5EB25_9HYPO</name>
<dbReference type="AlphaFoldDB" id="A0A9P5EB25"/>
<dbReference type="OrthoDB" id="4501419at2759"/>
<comment type="caution">
    <text evidence="1">The sequence shown here is derived from an EMBL/GenBank/DDBJ whole genome shotgun (WGS) entry which is preliminary data.</text>
</comment>
<proteinExistence type="predicted"/>
<sequence length="294" mass="33935">MKPVEAKDLESLGKLNSILILDVDCWGASYLRNILAHGSAHITTKKGNKTLPPELWLDIIDRVEYYIDKNTYKPVYGVAITPGSTNGSGAESALVCNVLEQWKKGGNLTGGNRINGYNRLLHDPSYKLDPENDDIGENEEYYFTITKTVQENSYSIPVSHLRHKGDFLFRSIEVPDMIARFEDGKCSLCGGDRYIYSGRPSRYEEILMFCNEVEFHRRCYWHGVVCPLCIGDEYADTYLETLNSSCRNYDYDADEEEEEEETEQEKLKKESTREWLRERYRELGYGQFDHYSTS</sequence>
<reference evidence="1" key="1">
    <citation type="submission" date="2020-01" db="EMBL/GenBank/DDBJ databases">
        <title>Identification and distribution of gene clusters putatively required for synthesis of sphingolipid metabolism inhibitors in phylogenetically diverse species of the filamentous fungus Fusarium.</title>
        <authorList>
            <person name="Kim H.-S."/>
            <person name="Busman M."/>
            <person name="Brown D.W."/>
            <person name="Divon H."/>
            <person name="Uhlig S."/>
            <person name="Proctor R.H."/>
        </authorList>
    </citation>
    <scope>NUCLEOTIDE SEQUENCE</scope>
    <source>
        <strain evidence="1">NRRL 31653</strain>
    </source>
</reference>